<organism evidence="1 2">
    <name type="scientific">Amycolatopsis keratiniphila</name>
    <dbReference type="NCBI Taxonomy" id="129921"/>
    <lineage>
        <taxon>Bacteria</taxon>
        <taxon>Bacillati</taxon>
        <taxon>Actinomycetota</taxon>
        <taxon>Actinomycetes</taxon>
        <taxon>Pseudonocardiales</taxon>
        <taxon>Pseudonocardiaceae</taxon>
        <taxon>Amycolatopsis</taxon>
        <taxon>Amycolatopsis japonica group</taxon>
    </lineage>
</organism>
<protein>
    <submittedName>
        <fullName evidence="1">Uncharacterized protein</fullName>
    </submittedName>
</protein>
<evidence type="ECO:0000313" key="1">
    <source>
        <dbReference type="EMBL" id="AGM10055.1"/>
    </source>
</evidence>
<keyword evidence="2" id="KW-1185">Reference proteome</keyword>
<gene>
    <name evidence="1" type="ORF">AORI_7473</name>
</gene>
<evidence type="ECO:0000313" key="2">
    <source>
        <dbReference type="Proteomes" id="UP000013968"/>
    </source>
</evidence>
<accession>R4T5E6</accession>
<name>R4T5E6_9PSEU</name>
<sequence>MQVLLLLPTFAPSTCWVPPRRISRLRCRPSVMCPPRLFVNCWPVSIQPRVSMWKFWIERDAQKACSSV</sequence>
<dbReference type="Proteomes" id="UP000013968">
    <property type="component" value="Chromosome"/>
</dbReference>
<dbReference type="KEGG" id="aoi:AORI_7473"/>
<reference evidence="1 2" key="1">
    <citation type="journal article" date="2013" name="BMC Genomics">
        <title>ContigScape: a Cytoscape plugin facilitating microbial genome gap closing.</title>
        <authorList>
            <person name="Tang B."/>
            <person name="Wang Q."/>
            <person name="Yang M."/>
            <person name="Xie F."/>
            <person name="Zhu Y."/>
            <person name="Zhuo Y."/>
            <person name="Wang S."/>
            <person name="Gao H."/>
            <person name="Ding X."/>
            <person name="Zhang L."/>
            <person name="Zhao G."/>
            <person name="Zheng H."/>
        </authorList>
    </citation>
    <scope>NUCLEOTIDE SEQUENCE [LARGE SCALE GENOMIC DNA]</scope>
    <source>
        <strain evidence="1 2">HCCB10007</strain>
    </source>
</reference>
<dbReference type="AlphaFoldDB" id="R4T5E6"/>
<proteinExistence type="predicted"/>
<dbReference type="EMBL" id="CP003410">
    <property type="protein sequence ID" value="AGM10055.1"/>
    <property type="molecule type" value="Genomic_DNA"/>
</dbReference>
<dbReference type="HOGENOM" id="CLU_2784775_0_0_11"/>